<dbReference type="InterPro" id="IPR024516">
    <property type="entry name" value="Mce_C"/>
</dbReference>
<dbReference type="RefSeq" id="WP_367992562.1">
    <property type="nucleotide sequence ID" value="NZ_JBFPJR010000009.1"/>
</dbReference>
<evidence type="ECO:0000259" key="2">
    <source>
        <dbReference type="Pfam" id="PF11887"/>
    </source>
</evidence>
<dbReference type="InterPro" id="IPR052336">
    <property type="entry name" value="MlaD_Phospholipid_Transporter"/>
</dbReference>
<dbReference type="EMBL" id="JBFPJR010000009">
    <property type="protein sequence ID" value="MEX0427307.1"/>
    <property type="molecule type" value="Genomic_DNA"/>
</dbReference>
<evidence type="ECO:0000313" key="3">
    <source>
        <dbReference type="EMBL" id="MEX0427307.1"/>
    </source>
</evidence>
<name>A0ABV3SY54_9ACTN</name>
<evidence type="ECO:0000313" key="4">
    <source>
        <dbReference type="Proteomes" id="UP001556631"/>
    </source>
</evidence>
<sequence>MSLNKWVAPLVIAALALASGVWLLTRDGGEKELVAHFPRTVSIYQGSDVRVLGVPVGKVDKVTPDGTSVVVTMHYDRDVKVPADAKAVIVAPSIVGDRYVQLTPAYTKGAVLADGAVLSTDRTAVPLELDQIYGSLDNLLVALGPTGANKNGALTDLLNQTARNFGGQGTKVNQTIHDLSTLTKTLDDNKGQLFGSARQLESFVKTLADNDTTVRQFTTSLDNVATMLAGERSDLSTAMHNLSVALGNVTNFVKDNKTLLRSNIKGLNRVAKVLVKQRDSLSETLRVAPLALTNLEQTYNPDTGTLDTNANLTMIAQQITSDPSTFLCGILDQADKSGKACNSVKGLLPRGVPFGAGTGSSYGVPTDPSLGGLVEVKK</sequence>
<organism evidence="3 4">
    <name type="scientific">Nocardioides eburneus</name>
    <dbReference type="NCBI Taxonomy" id="3231482"/>
    <lineage>
        <taxon>Bacteria</taxon>
        <taxon>Bacillati</taxon>
        <taxon>Actinomycetota</taxon>
        <taxon>Actinomycetes</taxon>
        <taxon>Propionibacteriales</taxon>
        <taxon>Nocardioidaceae</taxon>
        <taxon>Nocardioides</taxon>
    </lineage>
</organism>
<accession>A0ABV3SY54</accession>
<reference evidence="3 4" key="1">
    <citation type="submission" date="2024-07" db="EMBL/GenBank/DDBJ databases">
        <authorList>
            <person name="Lee S."/>
            <person name="Kang M."/>
        </authorList>
    </citation>
    <scope>NUCLEOTIDE SEQUENCE [LARGE SCALE GENOMIC DNA]</scope>
    <source>
        <strain evidence="3 4">DS6</strain>
    </source>
</reference>
<dbReference type="NCBIfam" id="TIGR00996">
    <property type="entry name" value="Mtu_fam_mce"/>
    <property type="match status" value="1"/>
</dbReference>
<gene>
    <name evidence="3" type="ORF">AB3X52_06730</name>
</gene>
<feature type="domain" description="Mammalian cell entry C-terminal" evidence="2">
    <location>
        <begin position="110"/>
        <end position="288"/>
    </location>
</feature>
<proteinExistence type="predicted"/>
<dbReference type="InterPro" id="IPR003399">
    <property type="entry name" value="Mce/MlaD"/>
</dbReference>
<dbReference type="Pfam" id="PF02470">
    <property type="entry name" value="MlaD"/>
    <property type="match status" value="1"/>
</dbReference>
<protein>
    <submittedName>
        <fullName evidence="3">MCE family protein</fullName>
    </submittedName>
</protein>
<keyword evidence="4" id="KW-1185">Reference proteome</keyword>
<comment type="caution">
    <text evidence="3">The sequence shown here is derived from an EMBL/GenBank/DDBJ whole genome shotgun (WGS) entry which is preliminary data.</text>
</comment>
<dbReference type="PANTHER" id="PTHR33371">
    <property type="entry name" value="INTERMEMBRANE PHOSPHOLIPID TRANSPORT SYSTEM BINDING PROTEIN MLAD-RELATED"/>
    <property type="match status" value="1"/>
</dbReference>
<dbReference type="Proteomes" id="UP001556631">
    <property type="component" value="Unassembled WGS sequence"/>
</dbReference>
<evidence type="ECO:0000259" key="1">
    <source>
        <dbReference type="Pfam" id="PF02470"/>
    </source>
</evidence>
<dbReference type="PANTHER" id="PTHR33371:SF4">
    <property type="entry name" value="INTERMEMBRANE PHOSPHOLIPID TRANSPORT SYSTEM BINDING PROTEIN MLAD"/>
    <property type="match status" value="1"/>
</dbReference>
<dbReference type="InterPro" id="IPR005693">
    <property type="entry name" value="Mce"/>
</dbReference>
<dbReference type="Pfam" id="PF11887">
    <property type="entry name" value="Mce4_CUP1"/>
    <property type="match status" value="1"/>
</dbReference>
<feature type="domain" description="Mce/MlaD" evidence="1">
    <location>
        <begin position="31"/>
        <end position="104"/>
    </location>
</feature>